<evidence type="ECO:0000313" key="1">
    <source>
        <dbReference type="Proteomes" id="UP000887580"/>
    </source>
</evidence>
<organism evidence="1 2">
    <name type="scientific">Panagrolaimus sp. PS1159</name>
    <dbReference type="NCBI Taxonomy" id="55785"/>
    <lineage>
        <taxon>Eukaryota</taxon>
        <taxon>Metazoa</taxon>
        <taxon>Ecdysozoa</taxon>
        <taxon>Nematoda</taxon>
        <taxon>Chromadorea</taxon>
        <taxon>Rhabditida</taxon>
        <taxon>Tylenchina</taxon>
        <taxon>Panagrolaimomorpha</taxon>
        <taxon>Panagrolaimoidea</taxon>
        <taxon>Panagrolaimidae</taxon>
        <taxon>Panagrolaimus</taxon>
    </lineage>
</organism>
<name>A0AC35GBN7_9BILA</name>
<sequence length="100" mass="10928">MDSEAPDFVLEECGEGFVAAEAPDFVLEECEEGFVAADDGRSWTIVVVEKEGDGEVDVDFEPCLPPVDPAMYFEEEEDEELLRINSSSEINVGESFDGGV</sequence>
<evidence type="ECO:0000313" key="2">
    <source>
        <dbReference type="WBParaSite" id="PS1159_v2.g3697.t1"/>
    </source>
</evidence>
<proteinExistence type="predicted"/>
<dbReference type="WBParaSite" id="PS1159_v2.g3697.t1">
    <property type="protein sequence ID" value="PS1159_v2.g3697.t1"/>
    <property type="gene ID" value="PS1159_v2.g3697"/>
</dbReference>
<reference evidence="2" key="1">
    <citation type="submission" date="2022-11" db="UniProtKB">
        <authorList>
            <consortium name="WormBaseParasite"/>
        </authorList>
    </citation>
    <scope>IDENTIFICATION</scope>
</reference>
<accession>A0AC35GBN7</accession>
<protein>
    <submittedName>
        <fullName evidence="2">Uncharacterized protein</fullName>
    </submittedName>
</protein>
<dbReference type="Proteomes" id="UP000887580">
    <property type="component" value="Unplaced"/>
</dbReference>